<evidence type="ECO:0000256" key="1">
    <source>
        <dbReference type="SAM" id="Phobius"/>
    </source>
</evidence>
<keyword evidence="3" id="KW-1185">Reference proteome</keyword>
<sequence>MVGFAGGSVIYVAGDRLVARVAARRARRERASRNITSRRGGDAPGAGGAFAVGALLDGIPEAVAIGLSVKFGGTIPWAVVVAIALSNISEGRAGSVAMRRAGRSPRSILALWGAVATIAVVTGVVGAGALAGVSIAMLAIIVSVAAGALLAMVCNAMIPQAFEEDHWATGLSAATGFLVAFVLNHVS</sequence>
<dbReference type="EMBL" id="BAABRR010000005">
    <property type="protein sequence ID" value="GAA5518786.1"/>
    <property type="molecule type" value="Genomic_DNA"/>
</dbReference>
<organism evidence="2 3">
    <name type="scientific">Demequina sediminis</name>
    <dbReference type="NCBI Taxonomy" id="1930058"/>
    <lineage>
        <taxon>Bacteria</taxon>
        <taxon>Bacillati</taxon>
        <taxon>Actinomycetota</taxon>
        <taxon>Actinomycetes</taxon>
        <taxon>Micrococcales</taxon>
        <taxon>Demequinaceae</taxon>
        <taxon>Demequina</taxon>
    </lineage>
</organism>
<comment type="caution">
    <text evidence="2">The sequence shown here is derived from an EMBL/GenBank/DDBJ whole genome shotgun (WGS) entry which is preliminary data.</text>
</comment>
<accession>A0ABP9WI82</accession>
<dbReference type="Proteomes" id="UP001426770">
    <property type="component" value="Unassembled WGS sequence"/>
</dbReference>
<gene>
    <name evidence="2" type="ORF">Lsed01_01219</name>
</gene>
<evidence type="ECO:0008006" key="4">
    <source>
        <dbReference type="Google" id="ProtNLM"/>
    </source>
</evidence>
<name>A0ABP9WI82_9MICO</name>
<keyword evidence="1" id="KW-0812">Transmembrane</keyword>
<reference evidence="2 3" key="1">
    <citation type="submission" date="2024-02" db="EMBL/GenBank/DDBJ databases">
        <title>Lysinimicrobium sediminis NBRC 112286.</title>
        <authorList>
            <person name="Ichikawa N."/>
            <person name="Katano-Makiyama Y."/>
            <person name="Hidaka K."/>
        </authorList>
    </citation>
    <scope>NUCLEOTIDE SEQUENCE [LARGE SCALE GENOMIC DNA]</scope>
    <source>
        <strain evidence="2 3">NBRC 112286</strain>
    </source>
</reference>
<feature type="transmembrane region" description="Helical" evidence="1">
    <location>
        <begin position="166"/>
        <end position="186"/>
    </location>
</feature>
<proteinExistence type="predicted"/>
<evidence type="ECO:0000313" key="3">
    <source>
        <dbReference type="Proteomes" id="UP001426770"/>
    </source>
</evidence>
<feature type="transmembrane region" description="Helical" evidence="1">
    <location>
        <begin position="108"/>
        <end position="129"/>
    </location>
</feature>
<keyword evidence="1" id="KW-1133">Transmembrane helix</keyword>
<keyword evidence="1" id="KW-0472">Membrane</keyword>
<evidence type="ECO:0000313" key="2">
    <source>
        <dbReference type="EMBL" id="GAA5518786.1"/>
    </source>
</evidence>
<protein>
    <recommendedName>
        <fullName evidence="4">ZIP family zinc transporter</fullName>
    </recommendedName>
</protein>
<feature type="transmembrane region" description="Helical" evidence="1">
    <location>
        <begin position="135"/>
        <end position="154"/>
    </location>
</feature>